<dbReference type="Gene3D" id="3.40.50.300">
    <property type="entry name" value="P-loop containing nucleotide triphosphate hydrolases"/>
    <property type="match status" value="1"/>
</dbReference>
<name>A0A2S2C843_9NOCA</name>
<dbReference type="SUPFAM" id="SSF52540">
    <property type="entry name" value="P-loop containing nucleoside triphosphate hydrolases"/>
    <property type="match status" value="1"/>
</dbReference>
<gene>
    <name evidence="2" type="ORF">CBI38_37250</name>
</gene>
<organism evidence="2 3">
    <name type="scientific">Rhodococcus oxybenzonivorans</name>
    <dbReference type="NCBI Taxonomy" id="1990687"/>
    <lineage>
        <taxon>Bacteria</taxon>
        <taxon>Bacillati</taxon>
        <taxon>Actinomycetota</taxon>
        <taxon>Actinomycetes</taxon>
        <taxon>Mycobacteriales</taxon>
        <taxon>Nocardiaceae</taxon>
        <taxon>Rhodococcus</taxon>
    </lineage>
</organism>
<dbReference type="PANTHER" id="PTHR13696:SF99">
    <property type="entry name" value="COBYRINIC ACID AC-DIAMIDE SYNTHASE"/>
    <property type="match status" value="1"/>
</dbReference>
<reference evidence="2 3" key="1">
    <citation type="submission" date="2017-05" db="EMBL/GenBank/DDBJ databases">
        <title>Isolation of Rhodococcus sp. S2-17 biodegrading of BP-3.</title>
        <authorList>
            <person name="Lee Y."/>
            <person name="Kim K.H."/>
            <person name="Chun B.H."/>
            <person name="Jung H.S."/>
            <person name="Jeon C.O."/>
        </authorList>
    </citation>
    <scope>NUCLEOTIDE SEQUENCE [LARGE SCALE GENOMIC DNA]</scope>
    <source>
        <strain evidence="2 3">S2-17</strain>
        <plasmid evidence="3">prb11</plasmid>
    </source>
</reference>
<sequence length="269" mass="28808">MGMEGRGMTITAIANLKGGVGKTTVANGLSHAAAAIGRTVLLVDADMQGNSTKHLTGYTTSEPAPHSLADVLDRQTDLPARDAIVVARREAIHVLPSGFAELQAVSDQLGTKPGGEMSFARALKPVSGEYEHILIDCRPAIDLVSRSALYAADNVLIVVQPESDAVDGLDSIREALEDLAEYMDKVLPIAGIVINKIDGRRNDHAEIVSYLKNYAAEDKIALLGDPIPQKADISKLTNVGMGFDEHPSQPAWSRNLHKNFIEILEKVAV</sequence>
<feature type="domain" description="AAA" evidence="1">
    <location>
        <begin position="8"/>
        <end position="187"/>
    </location>
</feature>
<dbReference type="InterPro" id="IPR050678">
    <property type="entry name" value="DNA_Partitioning_ATPase"/>
</dbReference>
<proteinExistence type="predicted"/>
<dbReference type="EMBL" id="CP021357">
    <property type="protein sequence ID" value="AWK77037.1"/>
    <property type="molecule type" value="Genomic_DNA"/>
</dbReference>
<protein>
    <recommendedName>
        <fullName evidence="1">AAA domain-containing protein</fullName>
    </recommendedName>
</protein>
<dbReference type="Proteomes" id="UP000245711">
    <property type="component" value="Plasmid pRB11"/>
</dbReference>
<dbReference type="PANTHER" id="PTHR13696">
    <property type="entry name" value="P-LOOP CONTAINING NUCLEOSIDE TRIPHOSPHATE HYDROLASE"/>
    <property type="match status" value="1"/>
</dbReference>
<dbReference type="Pfam" id="PF13614">
    <property type="entry name" value="AAA_31"/>
    <property type="match status" value="1"/>
</dbReference>
<dbReference type="InterPro" id="IPR027417">
    <property type="entry name" value="P-loop_NTPase"/>
</dbReference>
<evidence type="ECO:0000259" key="1">
    <source>
        <dbReference type="Pfam" id="PF13614"/>
    </source>
</evidence>
<dbReference type="CDD" id="cd02042">
    <property type="entry name" value="ParAB_family"/>
    <property type="match status" value="1"/>
</dbReference>
<accession>A0A2S2C843</accession>
<dbReference type="AlphaFoldDB" id="A0A2S2C843"/>
<dbReference type="OrthoDB" id="4141202at2"/>
<evidence type="ECO:0000313" key="3">
    <source>
        <dbReference type="Proteomes" id="UP000245711"/>
    </source>
</evidence>
<geneLocation type="plasmid" evidence="3">
    <name>prb11</name>
</geneLocation>
<dbReference type="KEGG" id="roz:CBI38_37250"/>
<evidence type="ECO:0000313" key="2">
    <source>
        <dbReference type="EMBL" id="AWK77037.1"/>
    </source>
</evidence>
<keyword evidence="3" id="KW-1185">Reference proteome</keyword>
<keyword evidence="2" id="KW-0614">Plasmid</keyword>
<dbReference type="InterPro" id="IPR025669">
    <property type="entry name" value="AAA_dom"/>
</dbReference>